<dbReference type="InterPro" id="IPR013325">
    <property type="entry name" value="RNA_pol_sigma_r2"/>
</dbReference>
<name>A0A2W5KGF7_9ACTN</name>
<keyword evidence="3" id="KW-0731">Sigma factor</keyword>
<keyword evidence="4" id="KW-0238">DNA-binding</keyword>
<dbReference type="InterPro" id="IPR013324">
    <property type="entry name" value="RNA_pol_sigma_r3/r4-like"/>
</dbReference>
<dbReference type="GO" id="GO:0016987">
    <property type="term" value="F:sigma factor activity"/>
    <property type="evidence" value="ECO:0007669"/>
    <property type="project" value="UniProtKB-KW"/>
</dbReference>
<dbReference type="Gene3D" id="1.10.10.10">
    <property type="entry name" value="Winged helix-like DNA-binding domain superfamily/Winged helix DNA-binding domain"/>
    <property type="match status" value="1"/>
</dbReference>
<dbReference type="InterPro" id="IPR014284">
    <property type="entry name" value="RNA_pol_sigma-70_dom"/>
</dbReference>
<evidence type="ECO:0000256" key="5">
    <source>
        <dbReference type="ARBA" id="ARBA00023163"/>
    </source>
</evidence>
<feature type="domain" description="RNA polymerase sigma-70 region 2" evidence="6">
    <location>
        <begin position="14"/>
        <end position="81"/>
    </location>
</feature>
<dbReference type="PANTHER" id="PTHR43133:SF8">
    <property type="entry name" value="RNA POLYMERASE SIGMA FACTOR HI_1459-RELATED"/>
    <property type="match status" value="1"/>
</dbReference>
<dbReference type="CDD" id="cd06171">
    <property type="entry name" value="Sigma70_r4"/>
    <property type="match status" value="1"/>
</dbReference>
<comment type="caution">
    <text evidence="8">The sequence shown here is derived from an EMBL/GenBank/DDBJ whole genome shotgun (WGS) entry which is preliminary data.</text>
</comment>
<evidence type="ECO:0000256" key="4">
    <source>
        <dbReference type="ARBA" id="ARBA00023125"/>
    </source>
</evidence>
<dbReference type="AlphaFoldDB" id="A0A2W5KGF7"/>
<dbReference type="Gene3D" id="1.10.1740.10">
    <property type="match status" value="1"/>
</dbReference>
<dbReference type="PANTHER" id="PTHR43133">
    <property type="entry name" value="RNA POLYMERASE ECF-TYPE SIGMA FACTO"/>
    <property type="match status" value="1"/>
</dbReference>
<dbReference type="EMBL" id="QFOZ01000009">
    <property type="protein sequence ID" value="PZP88629.1"/>
    <property type="molecule type" value="Genomic_DNA"/>
</dbReference>
<dbReference type="Proteomes" id="UP000248606">
    <property type="component" value="Unassembled WGS sequence"/>
</dbReference>
<dbReference type="InterPro" id="IPR013249">
    <property type="entry name" value="RNA_pol_sigma70_r4_t2"/>
</dbReference>
<evidence type="ECO:0000256" key="3">
    <source>
        <dbReference type="ARBA" id="ARBA00023082"/>
    </source>
</evidence>
<dbReference type="SUPFAM" id="SSF88946">
    <property type="entry name" value="Sigma2 domain of RNA polymerase sigma factors"/>
    <property type="match status" value="1"/>
</dbReference>
<evidence type="ECO:0000313" key="8">
    <source>
        <dbReference type="EMBL" id="PZP88629.1"/>
    </source>
</evidence>
<dbReference type="InterPro" id="IPR007627">
    <property type="entry name" value="RNA_pol_sigma70_r2"/>
</dbReference>
<organism evidence="8 9">
    <name type="scientific">Lawsonella clevelandensis</name>
    <dbReference type="NCBI Taxonomy" id="1528099"/>
    <lineage>
        <taxon>Bacteria</taxon>
        <taxon>Bacillati</taxon>
        <taxon>Actinomycetota</taxon>
        <taxon>Actinomycetes</taxon>
        <taxon>Mycobacteriales</taxon>
        <taxon>Lawsonellaceae</taxon>
        <taxon>Lawsonella</taxon>
    </lineage>
</organism>
<evidence type="ECO:0000256" key="2">
    <source>
        <dbReference type="ARBA" id="ARBA00023015"/>
    </source>
</evidence>
<accession>A0A2W5KGF7</accession>
<evidence type="ECO:0000313" key="9">
    <source>
        <dbReference type="Proteomes" id="UP000248606"/>
    </source>
</evidence>
<evidence type="ECO:0000259" key="6">
    <source>
        <dbReference type="Pfam" id="PF04542"/>
    </source>
</evidence>
<proteinExistence type="inferred from homology"/>
<feature type="domain" description="RNA polymerase sigma factor 70 region 4 type 2" evidence="7">
    <location>
        <begin position="113"/>
        <end position="162"/>
    </location>
</feature>
<evidence type="ECO:0000259" key="7">
    <source>
        <dbReference type="Pfam" id="PF08281"/>
    </source>
</evidence>
<comment type="similarity">
    <text evidence="1">Belongs to the sigma-70 factor family. ECF subfamily.</text>
</comment>
<dbReference type="NCBIfam" id="TIGR02937">
    <property type="entry name" value="sigma70-ECF"/>
    <property type="match status" value="1"/>
</dbReference>
<dbReference type="GO" id="GO:0003677">
    <property type="term" value="F:DNA binding"/>
    <property type="evidence" value="ECO:0007669"/>
    <property type="project" value="UniProtKB-KW"/>
</dbReference>
<dbReference type="GO" id="GO:0006352">
    <property type="term" value="P:DNA-templated transcription initiation"/>
    <property type="evidence" value="ECO:0007669"/>
    <property type="project" value="InterPro"/>
</dbReference>
<keyword evidence="2" id="KW-0805">Transcription regulation</keyword>
<sequence length="173" mass="19475">MSDTLTEEWFRAAYQQSYQPVVAYLRRRIPSNDVEDLLSVIMTRVWQTRDTIPPHLHEDPLPWFFGVAHNVVNEYFRTSARRLDHETIMDPSSVAHGASAIDVAEGVAEGSRVKAALDLLSDSDRDVLLLAAWEGLTTVELASALQVTPAAARVRLHRARTRFAEALHTVEEQ</sequence>
<dbReference type="Pfam" id="PF08281">
    <property type="entry name" value="Sigma70_r4_2"/>
    <property type="match status" value="1"/>
</dbReference>
<dbReference type="SUPFAM" id="SSF88659">
    <property type="entry name" value="Sigma3 and sigma4 domains of RNA polymerase sigma factors"/>
    <property type="match status" value="1"/>
</dbReference>
<dbReference type="InterPro" id="IPR039425">
    <property type="entry name" value="RNA_pol_sigma-70-like"/>
</dbReference>
<dbReference type="InterPro" id="IPR036388">
    <property type="entry name" value="WH-like_DNA-bd_sf"/>
</dbReference>
<dbReference type="RefSeq" id="WP_290598672.1">
    <property type="nucleotide sequence ID" value="NZ_CAKZIO010000013.1"/>
</dbReference>
<evidence type="ECO:0000256" key="1">
    <source>
        <dbReference type="ARBA" id="ARBA00010641"/>
    </source>
</evidence>
<protein>
    <submittedName>
        <fullName evidence="8">Uncharacterized protein</fullName>
    </submittedName>
</protein>
<gene>
    <name evidence="8" type="ORF">DI579_05780</name>
</gene>
<dbReference type="Pfam" id="PF04542">
    <property type="entry name" value="Sigma70_r2"/>
    <property type="match status" value="1"/>
</dbReference>
<reference evidence="8 9" key="1">
    <citation type="submission" date="2017-08" db="EMBL/GenBank/DDBJ databases">
        <title>Infants hospitalized years apart are colonized by the same room-sourced microbial strains.</title>
        <authorList>
            <person name="Brooks B."/>
            <person name="Olm M.R."/>
            <person name="Firek B.A."/>
            <person name="Baker R."/>
            <person name="Thomas B.C."/>
            <person name="Morowitz M.J."/>
            <person name="Banfield J.F."/>
        </authorList>
    </citation>
    <scope>NUCLEOTIDE SEQUENCE [LARGE SCALE GENOMIC DNA]</scope>
    <source>
        <strain evidence="8">S2_006_000_R1_57</strain>
    </source>
</reference>
<keyword evidence="5" id="KW-0804">Transcription</keyword>